<dbReference type="EMBL" id="MKZS01000001">
    <property type="protein sequence ID" value="OLT60532.1"/>
    <property type="molecule type" value="Genomic_DNA"/>
</dbReference>
<reference evidence="4 5" key="1">
    <citation type="submission" date="2016-10" db="EMBL/GenBank/DDBJ databases">
        <title>Comparative genomics uncovers the prolific and rare metabolic potential of the cyanobacterial genus Moorea.</title>
        <authorList>
            <person name="Leao T."/>
            <person name="Castelao G."/>
            <person name="Korobeynikov A."/>
            <person name="Monroe E.A."/>
            <person name="Podell S."/>
            <person name="Glukhov E."/>
            <person name="Allen E."/>
            <person name="Gerwick W.H."/>
            <person name="Gerwick L."/>
        </authorList>
    </citation>
    <scope>NUCLEOTIDE SEQUENCE [LARGE SCALE GENOMIC DNA]</scope>
    <source>
        <strain evidence="4 5">PNG5-198</strain>
    </source>
</reference>
<dbReference type="InterPro" id="IPR025554">
    <property type="entry name" value="DUF4140"/>
</dbReference>
<name>A0A1U7N3K1_9CYAN</name>
<evidence type="ECO:0000313" key="5">
    <source>
        <dbReference type="Proteomes" id="UP000186657"/>
    </source>
</evidence>
<protein>
    <recommendedName>
        <fullName evidence="6">Mucoidy inhibitor A</fullName>
    </recommendedName>
</protein>
<evidence type="ECO:0000259" key="3">
    <source>
        <dbReference type="Pfam" id="PF13600"/>
    </source>
</evidence>
<evidence type="ECO:0008006" key="6">
    <source>
        <dbReference type="Google" id="ProtNLM"/>
    </source>
</evidence>
<evidence type="ECO:0000313" key="4">
    <source>
        <dbReference type="EMBL" id="OLT60532.1"/>
    </source>
</evidence>
<evidence type="ECO:0000259" key="2">
    <source>
        <dbReference type="Pfam" id="PF13598"/>
    </source>
</evidence>
<feature type="coiled-coil region" evidence="1">
    <location>
        <begin position="165"/>
        <end position="192"/>
    </location>
</feature>
<dbReference type="PANTHER" id="PTHR31005:SF8">
    <property type="entry name" value="DUF4139 DOMAIN-CONTAINING PROTEIN"/>
    <property type="match status" value="1"/>
</dbReference>
<keyword evidence="1" id="KW-0175">Coiled coil</keyword>
<dbReference type="InterPro" id="IPR011935">
    <property type="entry name" value="CHP02231"/>
</dbReference>
<dbReference type="Pfam" id="PF13598">
    <property type="entry name" value="DUF4139"/>
    <property type="match status" value="1"/>
</dbReference>
<feature type="coiled-coil region" evidence="1">
    <location>
        <begin position="91"/>
        <end position="118"/>
    </location>
</feature>
<feature type="domain" description="DUF4140" evidence="3">
    <location>
        <begin position="23"/>
        <end position="119"/>
    </location>
</feature>
<dbReference type="NCBIfam" id="TIGR02231">
    <property type="entry name" value="mucoidy inhibitor MuiA family protein"/>
    <property type="match status" value="1"/>
</dbReference>
<dbReference type="InterPro" id="IPR037291">
    <property type="entry name" value="DUF4139"/>
</dbReference>
<keyword evidence="5" id="KW-1185">Reference proteome</keyword>
<dbReference type="RefSeq" id="WP_075900846.1">
    <property type="nucleotide sequence ID" value="NZ_MKZS01000001.1"/>
</dbReference>
<feature type="domain" description="DUF4139" evidence="2">
    <location>
        <begin position="214"/>
        <end position="542"/>
    </location>
</feature>
<proteinExistence type="predicted"/>
<organism evidence="4 5">
    <name type="scientific">Moorena bouillonii PNG</name>
    <dbReference type="NCBI Taxonomy" id="568701"/>
    <lineage>
        <taxon>Bacteria</taxon>
        <taxon>Bacillati</taxon>
        <taxon>Cyanobacteriota</taxon>
        <taxon>Cyanophyceae</taxon>
        <taxon>Coleofasciculales</taxon>
        <taxon>Coleofasciculaceae</taxon>
        <taxon>Moorena</taxon>
    </lineage>
</organism>
<comment type="caution">
    <text evidence="4">The sequence shown here is derived from an EMBL/GenBank/DDBJ whole genome shotgun (WGS) entry which is preliminary data.</text>
</comment>
<dbReference type="Proteomes" id="UP000186657">
    <property type="component" value="Unassembled WGS sequence"/>
</dbReference>
<dbReference type="PANTHER" id="PTHR31005">
    <property type="entry name" value="DUF4139 DOMAIN-CONTAINING PROTEIN"/>
    <property type="match status" value="1"/>
</dbReference>
<gene>
    <name evidence="4" type="ORF">BJP37_17455</name>
</gene>
<evidence type="ECO:0000256" key="1">
    <source>
        <dbReference type="SAM" id="Coils"/>
    </source>
</evidence>
<dbReference type="Pfam" id="PF13600">
    <property type="entry name" value="DUF4140"/>
    <property type="match status" value="1"/>
</dbReference>
<accession>A0A1U7N3K1</accession>
<dbReference type="AlphaFoldDB" id="A0A1U7N3K1"/>
<sequence>MVNTDTTLEEGTSLTVESRISQVTVYSNQARVTRRTKVSLTGQEQELVIPRLPMTIETESVRATGTGTGVVRLLGVRTEKVFDSEPVVEQVAQLSGQIKELEKQKRHLQDQLASKELARNFVEALTDKAVQHFSRSIAQQQIGVQETDEFLNFLEQRYHADASAIAQQEEQQQELQKQLNALKAKLQQLKTPRPQESLSIIVTLAAEAAVDFDLEVSYVVNRASWIPLYDLRTNSSSDRINLSYLAQVKQNTGEDWSNVSLTLSTAKPGLGTLPPKLEPWYIQALDQQPIRALRREKSRAMSKSMSESSPDQDYEDELEALTTRSAPQAMLATAAVAAQTVVAVVSTEGGVVTFELDGNSNIPSDGSPHKVTIFSDEYPSNPEYLAIPRLVSFAYLQTVVTNPVTGATLLPGKANIFRDQTFVGTTKLENIAPGQEFRLNLGIDEGIKIERDLVERQVDKKLIGNQRRTTYAYRLVITNLQSEQKTLVVKEQLPVSRDEKIKVRLTQTNPKIQTGEMGLLEWKLDLSPQDKQELYYQFIIEHSPELKVIGLDI</sequence>